<proteinExistence type="predicted"/>
<reference evidence="1" key="1">
    <citation type="submission" date="2021-01" db="EMBL/GenBank/DDBJ databases">
        <authorList>
            <consortium name="Genoscope - CEA"/>
            <person name="William W."/>
        </authorList>
    </citation>
    <scope>NUCLEOTIDE SEQUENCE</scope>
</reference>
<protein>
    <submittedName>
        <fullName evidence="1">Uncharacterized protein</fullName>
    </submittedName>
</protein>
<comment type="caution">
    <text evidence="1">The sequence shown here is derived from an EMBL/GenBank/DDBJ whole genome shotgun (WGS) entry which is preliminary data.</text>
</comment>
<organism evidence="1 2">
    <name type="scientific">Paramecium sonneborni</name>
    <dbReference type="NCBI Taxonomy" id="65129"/>
    <lineage>
        <taxon>Eukaryota</taxon>
        <taxon>Sar</taxon>
        <taxon>Alveolata</taxon>
        <taxon>Ciliophora</taxon>
        <taxon>Intramacronucleata</taxon>
        <taxon>Oligohymenophorea</taxon>
        <taxon>Peniculida</taxon>
        <taxon>Parameciidae</taxon>
        <taxon>Paramecium</taxon>
    </lineage>
</organism>
<dbReference type="Proteomes" id="UP000692954">
    <property type="component" value="Unassembled WGS sequence"/>
</dbReference>
<evidence type="ECO:0000313" key="1">
    <source>
        <dbReference type="EMBL" id="CAD8075142.1"/>
    </source>
</evidence>
<evidence type="ECO:0000313" key="2">
    <source>
        <dbReference type="Proteomes" id="UP000692954"/>
    </source>
</evidence>
<keyword evidence="2" id="KW-1185">Reference proteome</keyword>
<dbReference type="EMBL" id="CAJJDN010000033">
    <property type="protein sequence ID" value="CAD8075142.1"/>
    <property type="molecule type" value="Genomic_DNA"/>
</dbReference>
<sequence>MKQRKNVQKLEYEQAFLMNLKSYIKRKGFQPFIKKKKCFKFFY</sequence>
<dbReference type="AlphaFoldDB" id="A0A8S1M8L1"/>
<name>A0A8S1M8L1_9CILI</name>
<gene>
    <name evidence="1" type="ORF">PSON_ATCC_30995.1.T0330078</name>
</gene>
<accession>A0A8S1M8L1</accession>